<comment type="caution">
    <text evidence="2">The sequence shown here is derived from an EMBL/GenBank/DDBJ whole genome shotgun (WGS) entry which is preliminary data.</text>
</comment>
<dbReference type="Gene3D" id="3.30.710.10">
    <property type="entry name" value="Potassium Channel Kv1.1, Chain A"/>
    <property type="match status" value="1"/>
</dbReference>
<proteinExistence type="predicted"/>
<reference evidence="2 3" key="1">
    <citation type="submission" date="2024-10" db="EMBL/GenBank/DDBJ databases">
        <title>Updated reference genomes for cyclostephanoid diatoms.</title>
        <authorList>
            <person name="Roberts W.R."/>
            <person name="Alverson A.J."/>
        </authorList>
    </citation>
    <scope>NUCLEOTIDE SEQUENCE [LARGE SCALE GENOMIC DNA]</scope>
    <source>
        <strain evidence="2 3">AJA010-31</strain>
    </source>
</reference>
<accession>A0ABD3Q2A4</accession>
<evidence type="ECO:0000259" key="1">
    <source>
        <dbReference type="PROSITE" id="PS50097"/>
    </source>
</evidence>
<evidence type="ECO:0000313" key="3">
    <source>
        <dbReference type="Proteomes" id="UP001530400"/>
    </source>
</evidence>
<dbReference type="Proteomes" id="UP001530400">
    <property type="component" value="Unassembled WGS sequence"/>
</dbReference>
<name>A0ABD3Q2A4_9STRA</name>
<dbReference type="CDD" id="cd14733">
    <property type="entry name" value="BACK"/>
    <property type="match status" value="1"/>
</dbReference>
<feature type="domain" description="BTB" evidence="1">
    <location>
        <begin position="55"/>
        <end position="119"/>
    </location>
</feature>
<dbReference type="InterPro" id="IPR000210">
    <property type="entry name" value="BTB/POZ_dom"/>
</dbReference>
<dbReference type="PROSITE" id="PS50097">
    <property type="entry name" value="BTB"/>
    <property type="match status" value="1"/>
</dbReference>
<dbReference type="EMBL" id="JALLPJ020000388">
    <property type="protein sequence ID" value="KAL3793626.1"/>
    <property type="molecule type" value="Genomic_DNA"/>
</dbReference>
<sequence>MKRATFIKESSEYLVDGALVIELRMKLSKGQYQSKRYPRPSFRDFMVIRGDEETYDIAINVKGVLVKAHKLIIRAQAGDFYEMCEACSIESPMTIDDVDNVCLEIMINYLYGGDVYPAEWQEHSEAILKAPIWFHQSQRGSRSVFTVENAIDKFLEADGNNFVLVRDAARKFMIEHAAEIVETEAFERLHVSLPLMKEVFVAAIQNSKKRKRDNE</sequence>
<gene>
    <name evidence="2" type="ORF">ACHAWO_001675</name>
</gene>
<organism evidence="2 3">
    <name type="scientific">Cyclotella atomus</name>
    <dbReference type="NCBI Taxonomy" id="382360"/>
    <lineage>
        <taxon>Eukaryota</taxon>
        <taxon>Sar</taxon>
        <taxon>Stramenopiles</taxon>
        <taxon>Ochrophyta</taxon>
        <taxon>Bacillariophyta</taxon>
        <taxon>Coscinodiscophyceae</taxon>
        <taxon>Thalassiosirophycidae</taxon>
        <taxon>Stephanodiscales</taxon>
        <taxon>Stephanodiscaceae</taxon>
        <taxon>Cyclotella</taxon>
    </lineage>
</organism>
<evidence type="ECO:0000313" key="2">
    <source>
        <dbReference type="EMBL" id="KAL3793626.1"/>
    </source>
</evidence>
<protein>
    <recommendedName>
        <fullName evidence="1">BTB domain-containing protein</fullName>
    </recommendedName>
</protein>
<dbReference type="Gene3D" id="1.25.40.420">
    <property type="match status" value="1"/>
</dbReference>
<dbReference type="SUPFAM" id="SSF54695">
    <property type="entry name" value="POZ domain"/>
    <property type="match status" value="1"/>
</dbReference>
<dbReference type="AlphaFoldDB" id="A0ABD3Q2A4"/>
<dbReference type="CDD" id="cd18186">
    <property type="entry name" value="BTB_POZ_ZBTB_KLHL-like"/>
    <property type="match status" value="1"/>
</dbReference>
<keyword evidence="3" id="KW-1185">Reference proteome</keyword>
<dbReference type="Pfam" id="PF00651">
    <property type="entry name" value="BTB"/>
    <property type="match status" value="1"/>
</dbReference>
<dbReference type="InterPro" id="IPR011333">
    <property type="entry name" value="SKP1/BTB/POZ_sf"/>
</dbReference>